<dbReference type="Proteomes" id="UP001560045">
    <property type="component" value="Unassembled WGS sequence"/>
</dbReference>
<keyword evidence="2" id="KW-1185">Reference proteome</keyword>
<gene>
    <name evidence="1" type="ORF">ABQ292_18360</name>
</gene>
<protein>
    <submittedName>
        <fullName evidence="1">Uncharacterized protein</fullName>
    </submittedName>
</protein>
<reference evidence="1 2" key="1">
    <citation type="submission" date="2024-06" db="EMBL/GenBank/DDBJ databases">
        <title>Draft genome sequence of Geodermatophilus badlandi, a novel member of the Geodermatophilaceae isolated from badland sedimentary rocks in the Red desert, Wyoming, USA.</title>
        <authorList>
            <person name="Ben Tekaya S."/>
            <person name="Nouioui I."/>
            <person name="Flores G.M."/>
            <person name="Shaal M.N."/>
            <person name="Bredoire F."/>
            <person name="Basile F."/>
            <person name="Van Diepen L."/>
            <person name="Ward N.L."/>
        </authorList>
    </citation>
    <scope>NUCLEOTIDE SEQUENCE [LARGE SCALE GENOMIC DNA]</scope>
    <source>
        <strain evidence="1 2">WL48A</strain>
    </source>
</reference>
<proteinExistence type="predicted"/>
<dbReference type="EMBL" id="JBFNXQ010000067">
    <property type="protein sequence ID" value="MEX5720330.1"/>
    <property type="molecule type" value="Genomic_DNA"/>
</dbReference>
<dbReference type="RefSeq" id="WP_369209050.1">
    <property type="nucleotide sequence ID" value="NZ_JBFNXQ010000067.1"/>
</dbReference>
<evidence type="ECO:0000313" key="1">
    <source>
        <dbReference type="EMBL" id="MEX5720330.1"/>
    </source>
</evidence>
<evidence type="ECO:0000313" key="2">
    <source>
        <dbReference type="Proteomes" id="UP001560045"/>
    </source>
</evidence>
<organism evidence="1 2">
    <name type="scientific">Geodermatophilus maliterrae</name>
    <dbReference type="NCBI Taxonomy" id="3162531"/>
    <lineage>
        <taxon>Bacteria</taxon>
        <taxon>Bacillati</taxon>
        <taxon>Actinomycetota</taxon>
        <taxon>Actinomycetes</taxon>
        <taxon>Geodermatophilales</taxon>
        <taxon>Geodermatophilaceae</taxon>
        <taxon>Geodermatophilus</taxon>
    </lineage>
</organism>
<sequence length="55" mass="5753">MHASSALAGACWTQLTDAYHEVNGLLTADRVPECDLDALRRATLGQAAAGPVENT</sequence>
<name>A0ABV3XIA6_9ACTN</name>
<accession>A0ABV3XIA6</accession>
<comment type="caution">
    <text evidence="1">The sequence shown here is derived from an EMBL/GenBank/DDBJ whole genome shotgun (WGS) entry which is preliminary data.</text>
</comment>